<comment type="caution">
    <text evidence="1">The sequence shown here is derived from an EMBL/GenBank/DDBJ whole genome shotgun (WGS) entry which is preliminary data.</text>
</comment>
<evidence type="ECO:0000313" key="2">
    <source>
        <dbReference type="Proteomes" id="UP001176059"/>
    </source>
</evidence>
<keyword evidence="2" id="KW-1185">Reference proteome</keyword>
<sequence length="83" mass="9353">MVRIHSLCGVSIPCNLYIVYLSVSTRMTLFSSPLTLTTYGWIGEPCWCSLAVVVAKTCMNIGRKYSDEECYVLSYCSRIQVID</sequence>
<evidence type="ECO:0000313" key="1">
    <source>
        <dbReference type="EMBL" id="KAJ3735193.1"/>
    </source>
</evidence>
<accession>A0AA38JQF0</accession>
<gene>
    <name evidence="1" type="ORF">DFJ43DRAFT_1058631</name>
</gene>
<dbReference type="AlphaFoldDB" id="A0AA38JQF0"/>
<organism evidence="1 2">
    <name type="scientific">Lentinula guzmanii</name>
    <dbReference type="NCBI Taxonomy" id="2804957"/>
    <lineage>
        <taxon>Eukaryota</taxon>
        <taxon>Fungi</taxon>
        <taxon>Dikarya</taxon>
        <taxon>Basidiomycota</taxon>
        <taxon>Agaricomycotina</taxon>
        <taxon>Agaricomycetes</taxon>
        <taxon>Agaricomycetidae</taxon>
        <taxon>Agaricales</taxon>
        <taxon>Marasmiineae</taxon>
        <taxon>Omphalotaceae</taxon>
        <taxon>Lentinula</taxon>
    </lineage>
</organism>
<reference evidence="1" key="1">
    <citation type="submission" date="2022-08" db="EMBL/GenBank/DDBJ databases">
        <authorList>
            <consortium name="DOE Joint Genome Institute"/>
            <person name="Min B."/>
            <person name="Sierra-Patev S."/>
            <person name="Naranjo-Ortiz M."/>
            <person name="Looney B."/>
            <person name="Konkel Z."/>
            <person name="Slot J.C."/>
            <person name="Sakamoto Y."/>
            <person name="Steenwyk J.L."/>
            <person name="Rokas A."/>
            <person name="Carro J."/>
            <person name="Camarero S."/>
            <person name="Ferreira P."/>
            <person name="Molpeceres G."/>
            <person name="Ruiz-duenas F.J."/>
            <person name="Serrano A."/>
            <person name="Henrissat B."/>
            <person name="Drula E."/>
            <person name="Hughes K.W."/>
            <person name="Mata J.L."/>
            <person name="Ishikawa N.K."/>
            <person name="Vargas-Isla R."/>
            <person name="Ushijima S."/>
            <person name="Smith C.A."/>
            <person name="Ahrendt S."/>
            <person name="Andreopoulos W."/>
            <person name="He G."/>
            <person name="LaButti K."/>
            <person name="Lipzen A."/>
            <person name="Ng V."/>
            <person name="Riley R."/>
            <person name="Sandor L."/>
            <person name="Barry K."/>
            <person name="Martinez A.T."/>
            <person name="Xiao Y."/>
            <person name="Gibbons J.G."/>
            <person name="Terashima K."/>
            <person name="Hibbett D.S."/>
            <person name="Grigoriev I.V."/>
        </authorList>
    </citation>
    <scope>NUCLEOTIDE SEQUENCE</scope>
    <source>
        <strain evidence="1">ET3784</strain>
    </source>
</reference>
<name>A0AA38JQF0_9AGAR</name>
<proteinExistence type="predicted"/>
<reference evidence="1" key="2">
    <citation type="journal article" date="2023" name="Proc. Natl. Acad. Sci. U.S.A.">
        <title>A global phylogenomic analysis of the shiitake genus Lentinula.</title>
        <authorList>
            <person name="Sierra-Patev S."/>
            <person name="Min B."/>
            <person name="Naranjo-Ortiz M."/>
            <person name="Looney B."/>
            <person name="Konkel Z."/>
            <person name="Slot J.C."/>
            <person name="Sakamoto Y."/>
            <person name="Steenwyk J.L."/>
            <person name="Rokas A."/>
            <person name="Carro J."/>
            <person name="Camarero S."/>
            <person name="Ferreira P."/>
            <person name="Molpeceres G."/>
            <person name="Ruiz-Duenas F.J."/>
            <person name="Serrano A."/>
            <person name="Henrissat B."/>
            <person name="Drula E."/>
            <person name="Hughes K.W."/>
            <person name="Mata J.L."/>
            <person name="Ishikawa N.K."/>
            <person name="Vargas-Isla R."/>
            <person name="Ushijima S."/>
            <person name="Smith C.A."/>
            <person name="Donoghue J."/>
            <person name="Ahrendt S."/>
            <person name="Andreopoulos W."/>
            <person name="He G."/>
            <person name="LaButti K."/>
            <person name="Lipzen A."/>
            <person name="Ng V."/>
            <person name="Riley R."/>
            <person name="Sandor L."/>
            <person name="Barry K."/>
            <person name="Martinez A.T."/>
            <person name="Xiao Y."/>
            <person name="Gibbons J.G."/>
            <person name="Terashima K."/>
            <person name="Grigoriev I.V."/>
            <person name="Hibbett D."/>
        </authorList>
    </citation>
    <scope>NUCLEOTIDE SEQUENCE</scope>
    <source>
        <strain evidence="1">ET3784</strain>
    </source>
</reference>
<protein>
    <submittedName>
        <fullName evidence="1">Uncharacterized protein</fullName>
    </submittedName>
</protein>
<dbReference type="Proteomes" id="UP001176059">
    <property type="component" value="Unassembled WGS sequence"/>
</dbReference>
<dbReference type="EMBL" id="JANVFO010000010">
    <property type="protein sequence ID" value="KAJ3735193.1"/>
    <property type="molecule type" value="Genomic_DNA"/>
</dbReference>